<dbReference type="CDD" id="cd14066">
    <property type="entry name" value="STKc_IRAK"/>
    <property type="match status" value="1"/>
</dbReference>
<dbReference type="EC" id="2.7.11.1" evidence="2"/>
<dbReference type="Pfam" id="PF07714">
    <property type="entry name" value="PK_Tyr_Ser-Thr"/>
    <property type="match status" value="1"/>
</dbReference>
<dbReference type="SUPFAM" id="SSF52058">
    <property type="entry name" value="L domain-like"/>
    <property type="match status" value="1"/>
</dbReference>
<sequence length="869" mass="97014">METLSFFLLPLLGSFALAILINAQDQTGFISLDCGLPEDSSYSELKTGINYTSDAQYIDTGISKRVLPEFNLEKQQQMYNVRSFPEGAKNCYNLNLAKGEQYLIRASFMYGNYDGKNETPHFDLYLGPNLWCAVLLQNASASKAFEIIHTLQSNHLYVCLVNTGKGTPFISALVLRPLKNTIYESQTGWLERFRRYDVGSTASKGFRFKEDVYDRYWEPLDRYDWTQKTTELSIDPGNDNDYQPPSLAMRTAAAPDDDRSQSLDFPLGTMDSDAKFYVYMHFAEVEELESEGPRQLIVSYNDSQFEPFSLEYLKATTKVFKVELNGGQEGSLSIYSAEDSTLPPILNAIEIYMEKQFSKLQTAERDVDALLNIKSIYGLKRNWQGDPCAPSAYLWEGLNCSDNDAPRIISLNLSSSGLTGEIPPYIADFIELQYLDLSNNRLTGSVPEFLSQLQSLKVLNLKANMLKGSVPAKLIEMSENGLQLSVEGNPDLCASMSCKKKSIKNVVAVVISSSLWVLIIGLGIIWRLKRRKVTASGARNYHSLGPRNLHVTYSEVLKITNNFERILGKGGFGTVFHGHLGDTPVAVKMLSHSSHQGYKQFEAEVTLLLRVHHRNLISLIGYCDEGNNLGLIYEYMAKGNLAELLSESSIDILSWEQRLQIVVDAASGLEYLHNGCKQPIIHRDVKSTNILLNENFQAKIADFGMSKPLSMEGDSDMSTVVIGTPGYLDPEYYETLRLTEKSDVYSFGVVLLEVITNRPVISKTVEKTHISEWVRFMLSKGDIKSVVDPRLNEDFDVNSAWRVLEAAMACVSSNCAERPTMKNVVAELCGCLATVKARKNVGHENESENSVGIGTVPLNSINGMGSLVR</sequence>
<dbReference type="InterPro" id="IPR008271">
    <property type="entry name" value="Ser/Thr_kinase_AS"/>
</dbReference>
<evidence type="ECO:0000256" key="3">
    <source>
        <dbReference type="ARBA" id="ARBA00022527"/>
    </source>
</evidence>
<feature type="chain" id="PRO_5043327380" description="non-specific serine/threonine protein kinase" evidence="20">
    <location>
        <begin position="19"/>
        <end position="869"/>
    </location>
</feature>
<dbReference type="InterPro" id="IPR000719">
    <property type="entry name" value="Prot_kinase_dom"/>
</dbReference>
<dbReference type="Gene3D" id="3.80.10.10">
    <property type="entry name" value="Ribonuclease Inhibitor"/>
    <property type="match status" value="1"/>
</dbReference>
<keyword evidence="10 18" id="KW-0547">Nucleotide-binding</keyword>
<dbReference type="EMBL" id="BPVZ01000117">
    <property type="protein sequence ID" value="GKV36580.1"/>
    <property type="molecule type" value="Genomic_DNA"/>
</dbReference>
<evidence type="ECO:0000256" key="8">
    <source>
        <dbReference type="ARBA" id="ARBA00022729"/>
    </source>
</evidence>
<evidence type="ECO:0000256" key="19">
    <source>
        <dbReference type="SAM" id="Phobius"/>
    </source>
</evidence>
<dbReference type="InterPro" id="IPR001611">
    <property type="entry name" value="Leu-rich_rpt"/>
</dbReference>
<dbReference type="FunFam" id="1.10.510.10:FF:000146">
    <property type="entry name" value="LRR receptor-like serine/threonine-protein kinase IOS1"/>
    <property type="match status" value="1"/>
</dbReference>
<organism evidence="22 23">
    <name type="scientific">Rubroshorea leprosula</name>
    <dbReference type="NCBI Taxonomy" id="152421"/>
    <lineage>
        <taxon>Eukaryota</taxon>
        <taxon>Viridiplantae</taxon>
        <taxon>Streptophyta</taxon>
        <taxon>Embryophyta</taxon>
        <taxon>Tracheophyta</taxon>
        <taxon>Spermatophyta</taxon>
        <taxon>Magnoliopsida</taxon>
        <taxon>eudicotyledons</taxon>
        <taxon>Gunneridae</taxon>
        <taxon>Pentapetalae</taxon>
        <taxon>rosids</taxon>
        <taxon>malvids</taxon>
        <taxon>Malvales</taxon>
        <taxon>Dipterocarpaceae</taxon>
        <taxon>Rubroshorea</taxon>
    </lineage>
</organism>
<dbReference type="Gene3D" id="1.10.510.10">
    <property type="entry name" value="Transferase(Phosphotransferase) domain 1"/>
    <property type="match status" value="1"/>
</dbReference>
<dbReference type="Proteomes" id="UP001054252">
    <property type="component" value="Unassembled WGS sequence"/>
</dbReference>
<evidence type="ECO:0000256" key="17">
    <source>
        <dbReference type="ARBA" id="ARBA00048679"/>
    </source>
</evidence>
<keyword evidence="6" id="KW-0808">Transferase</keyword>
<dbReference type="AlphaFoldDB" id="A0AAV5LGZ1"/>
<keyword evidence="5" id="KW-0433">Leucine-rich repeat</keyword>
<dbReference type="Pfam" id="PF12819">
    <property type="entry name" value="Malectin_like"/>
    <property type="match status" value="1"/>
</dbReference>
<reference evidence="22 23" key="1">
    <citation type="journal article" date="2021" name="Commun. Biol.">
        <title>The genome of Shorea leprosula (Dipterocarpaceae) highlights the ecological relevance of drought in aseasonal tropical rainforests.</title>
        <authorList>
            <person name="Ng K.K.S."/>
            <person name="Kobayashi M.J."/>
            <person name="Fawcett J.A."/>
            <person name="Hatakeyama M."/>
            <person name="Paape T."/>
            <person name="Ng C.H."/>
            <person name="Ang C.C."/>
            <person name="Tnah L.H."/>
            <person name="Lee C.T."/>
            <person name="Nishiyama T."/>
            <person name="Sese J."/>
            <person name="O'Brien M.J."/>
            <person name="Copetti D."/>
            <person name="Mohd Noor M.I."/>
            <person name="Ong R.C."/>
            <person name="Putra M."/>
            <person name="Sireger I.Z."/>
            <person name="Indrioko S."/>
            <person name="Kosugi Y."/>
            <person name="Izuno A."/>
            <person name="Isagi Y."/>
            <person name="Lee S.L."/>
            <person name="Shimizu K.K."/>
        </authorList>
    </citation>
    <scope>NUCLEOTIDE SEQUENCE [LARGE SCALE GENOMIC DNA]</scope>
    <source>
        <strain evidence="22">214</strain>
    </source>
</reference>
<dbReference type="Pfam" id="PF13855">
    <property type="entry name" value="LRR_8"/>
    <property type="match status" value="1"/>
</dbReference>
<keyword evidence="7 19" id="KW-0812">Transmembrane</keyword>
<comment type="caution">
    <text evidence="22">The sequence shown here is derived from an EMBL/GenBank/DDBJ whole genome shotgun (WGS) entry which is preliminary data.</text>
</comment>
<evidence type="ECO:0000256" key="14">
    <source>
        <dbReference type="ARBA" id="ARBA00023136"/>
    </source>
</evidence>
<evidence type="ECO:0000256" key="12">
    <source>
        <dbReference type="ARBA" id="ARBA00022840"/>
    </source>
</evidence>
<proteinExistence type="predicted"/>
<feature type="signal peptide" evidence="20">
    <location>
        <begin position="1"/>
        <end position="18"/>
    </location>
</feature>
<evidence type="ECO:0000256" key="1">
    <source>
        <dbReference type="ARBA" id="ARBA00004167"/>
    </source>
</evidence>
<dbReference type="PANTHER" id="PTHR45631:SF202">
    <property type="entry name" value="SENESCENCE-INDUCED RECEPTOR-LIKE SERINE_THREONINE-PROTEIN KINASE"/>
    <property type="match status" value="1"/>
</dbReference>
<dbReference type="PROSITE" id="PS00107">
    <property type="entry name" value="PROTEIN_KINASE_ATP"/>
    <property type="match status" value="1"/>
</dbReference>
<evidence type="ECO:0000256" key="10">
    <source>
        <dbReference type="ARBA" id="ARBA00022741"/>
    </source>
</evidence>
<evidence type="ECO:0000256" key="7">
    <source>
        <dbReference type="ARBA" id="ARBA00022692"/>
    </source>
</evidence>
<evidence type="ECO:0000256" key="6">
    <source>
        <dbReference type="ARBA" id="ARBA00022679"/>
    </source>
</evidence>
<dbReference type="InterPro" id="IPR032675">
    <property type="entry name" value="LRR_dom_sf"/>
</dbReference>
<dbReference type="PROSITE" id="PS51450">
    <property type="entry name" value="LRR"/>
    <property type="match status" value="1"/>
</dbReference>
<dbReference type="InterPro" id="IPR017441">
    <property type="entry name" value="Protein_kinase_ATP_BS"/>
</dbReference>
<keyword evidence="15" id="KW-0675">Receptor</keyword>
<evidence type="ECO:0000256" key="13">
    <source>
        <dbReference type="ARBA" id="ARBA00022989"/>
    </source>
</evidence>
<dbReference type="SMART" id="SM00220">
    <property type="entry name" value="S_TKc"/>
    <property type="match status" value="1"/>
</dbReference>
<dbReference type="PROSITE" id="PS50011">
    <property type="entry name" value="PROTEIN_KINASE_DOM"/>
    <property type="match status" value="1"/>
</dbReference>
<evidence type="ECO:0000313" key="22">
    <source>
        <dbReference type="EMBL" id="GKV36580.1"/>
    </source>
</evidence>
<keyword evidence="14 19" id="KW-0472">Membrane</keyword>
<dbReference type="GO" id="GO:0005524">
    <property type="term" value="F:ATP binding"/>
    <property type="evidence" value="ECO:0007669"/>
    <property type="project" value="UniProtKB-UniRule"/>
</dbReference>
<keyword evidence="8 20" id="KW-0732">Signal</keyword>
<dbReference type="InterPro" id="IPR024788">
    <property type="entry name" value="Malectin-like_Carb-bd_dom"/>
</dbReference>
<dbReference type="FunFam" id="3.30.200.20:FF:000394">
    <property type="entry name" value="Leucine-rich repeat receptor-like protein kinase"/>
    <property type="match status" value="1"/>
</dbReference>
<keyword evidence="3" id="KW-0723">Serine/threonine-protein kinase</keyword>
<keyword evidence="11" id="KW-0418">Kinase</keyword>
<gene>
    <name evidence="22" type="ORF">SLEP1_g44693</name>
</gene>
<evidence type="ECO:0000256" key="18">
    <source>
        <dbReference type="PROSITE-ProRule" id="PRU10141"/>
    </source>
</evidence>
<evidence type="ECO:0000256" key="9">
    <source>
        <dbReference type="ARBA" id="ARBA00022737"/>
    </source>
</evidence>
<evidence type="ECO:0000256" key="4">
    <source>
        <dbReference type="ARBA" id="ARBA00022553"/>
    </source>
</evidence>
<dbReference type="Gene3D" id="3.30.200.20">
    <property type="entry name" value="Phosphorylase Kinase, domain 1"/>
    <property type="match status" value="1"/>
</dbReference>
<name>A0AAV5LGZ1_9ROSI</name>
<comment type="catalytic activity">
    <reaction evidence="16">
        <text>L-threonyl-[protein] + ATP = O-phospho-L-threonyl-[protein] + ADP + H(+)</text>
        <dbReference type="Rhea" id="RHEA:46608"/>
        <dbReference type="Rhea" id="RHEA-COMP:11060"/>
        <dbReference type="Rhea" id="RHEA-COMP:11605"/>
        <dbReference type="ChEBI" id="CHEBI:15378"/>
        <dbReference type="ChEBI" id="CHEBI:30013"/>
        <dbReference type="ChEBI" id="CHEBI:30616"/>
        <dbReference type="ChEBI" id="CHEBI:61977"/>
        <dbReference type="ChEBI" id="CHEBI:456216"/>
        <dbReference type="EC" id="2.7.11.1"/>
    </reaction>
</comment>
<accession>A0AAV5LGZ1</accession>
<dbReference type="PRINTS" id="PR00019">
    <property type="entry name" value="LEURICHRPT"/>
</dbReference>
<dbReference type="FunFam" id="3.80.10.10:FF:000129">
    <property type="entry name" value="Leucine-rich repeat receptor-like kinase"/>
    <property type="match status" value="1"/>
</dbReference>
<dbReference type="GO" id="GO:0016020">
    <property type="term" value="C:membrane"/>
    <property type="evidence" value="ECO:0007669"/>
    <property type="project" value="UniProtKB-SubCell"/>
</dbReference>
<keyword evidence="9" id="KW-0677">Repeat</keyword>
<evidence type="ECO:0000256" key="16">
    <source>
        <dbReference type="ARBA" id="ARBA00047899"/>
    </source>
</evidence>
<comment type="subcellular location">
    <subcellularLocation>
        <location evidence="1">Membrane</location>
        <topology evidence="1">Single-pass membrane protein</topology>
    </subcellularLocation>
</comment>
<evidence type="ECO:0000313" key="23">
    <source>
        <dbReference type="Proteomes" id="UP001054252"/>
    </source>
</evidence>
<dbReference type="InterPro" id="IPR001245">
    <property type="entry name" value="Ser-Thr/Tyr_kinase_cat_dom"/>
</dbReference>
<feature type="binding site" evidence="18">
    <location>
        <position position="588"/>
    </location>
    <ligand>
        <name>ATP</name>
        <dbReference type="ChEBI" id="CHEBI:30616"/>
    </ligand>
</feature>
<keyword evidence="13 19" id="KW-1133">Transmembrane helix</keyword>
<dbReference type="PANTHER" id="PTHR45631">
    <property type="entry name" value="OS07G0107800 PROTEIN-RELATED"/>
    <property type="match status" value="1"/>
</dbReference>
<evidence type="ECO:0000256" key="20">
    <source>
        <dbReference type="SAM" id="SignalP"/>
    </source>
</evidence>
<protein>
    <recommendedName>
        <fullName evidence="2">non-specific serine/threonine protein kinase</fullName>
        <ecNumber evidence="2">2.7.11.1</ecNumber>
    </recommendedName>
</protein>
<evidence type="ECO:0000256" key="15">
    <source>
        <dbReference type="ARBA" id="ARBA00023170"/>
    </source>
</evidence>
<keyword evidence="12 18" id="KW-0067">ATP-binding</keyword>
<keyword evidence="4" id="KW-0597">Phosphoprotein</keyword>
<dbReference type="InterPro" id="IPR011009">
    <property type="entry name" value="Kinase-like_dom_sf"/>
</dbReference>
<evidence type="ECO:0000256" key="11">
    <source>
        <dbReference type="ARBA" id="ARBA00022777"/>
    </source>
</evidence>
<feature type="domain" description="Protein kinase" evidence="21">
    <location>
        <begin position="561"/>
        <end position="835"/>
    </location>
</feature>
<keyword evidence="23" id="KW-1185">Reference proteome</keyword>
<evidence type="ECO:0000256" key="2">
    <source>
        <dbReference type="ARBA" id="ARBA00012513"/>
    </source>
</evidence>
<feature type="transmembrane region" description="Helical" evidence="19">
    <location>
        <begin position="506"/>
        <end position="526"/>
    </location>
</feature>
<dbReference type="PROSITE" id="PS00108">
    <property type="entry name" value="PROTEIN_KINASE_ST"/>
    <property type="match status" value="1"/>
</dbReference>
<dbReference type="GO" id="GO:0004674">
    <property type="term" value="F:protein serine/threonine kinase activity"/>
    <property type="evidence" value="ECO:0007669"/>
    <property type="project" value="UniProtKB-KW"/>
</dbReference>
<dbReference type="SUPFAM" id="SSF56112">
    <property type="entry name" value="Protein kinase-like (PK-like)"/>
    <property type="match status" value="1"/>
</dbReference>
<evidence type="ECO:0000259" key="21">
    <source>
        <dbReference type="PROSITE" id="PS50011"/>
    </source>
</evidence>
<comment type="catalytic activity">
    <reaction evidence="17">
        <text>L-seryl-[protein] + ATP = O-phospho-L-seryl-[protein] + ADP + H(+)</text>
        <dbReference type="Rhea" id="RHEA:17989"/>
        <dbReference type="Rhea" id="RHEA-COMP:9863"/>
        <dbReference type="Rhea" id="RHEA-COMP:11604"/>
        <dbReference type="ChEBI" id="CHEBI:15378"/>
        <dbReference type="ChEBI" id="CHEBI:29999"/>
        <dbReference type="ChEBI" id="CHEBI:30616"/>
        <dbReference type="ChEBI" id="CHEBI:83421"/>
        <dbReference type="ChEBI" id="CHEBI:456216"/>
        <dbReference type="EC" id="2.7.11.1"/>
    </reaction>
</comment>
<evidence type="ECO:0000256" key="5">
    <source>
        <dbReference type="ARBA" id="ARBA00022614"/>
    </source>
</evidence>